<dbReference type="PROSITE" id="PS51318">
    <property type="entry name" value="TAT"/>
    <property type="match status" value="1"/>
</dbReference>
<dbReference type="Proteomes" id="UP001589748">
    <property type="component" value="Unassembled WGS sequence"/>
</dbReference>
<dbReference type="CDD" id="cd09819">
    <property type="entry name" value="An_peroxidase_bacterial_1"/>
    <property type="match status" value="1"/>
</dbReference>
<name>A0ABV5LWT0_9ACTN</name>
<evidence type="ECO:0000256" key="2">
    <source>
        <dbReference type="ARBA" id="ARBA00022525"/>
    </source>
</evidence>
<evidence type="ECO:0000256" key="4">
    <source>
        <dbReference type="SAM" id="MobiDB-lite"/>
    </source>
</evidence>
<dbReference type="InterPro" id="IPR037120">
    <property type="entry name" value="Haem_peroxidase_sf_animal"/>
</dbReference>
<evidence type="ECO:0000256" key="1">
    <source>
        <dbReference type="ARBA" id="ARBA00004613"/>
    </source>
</evidence>
<dbReference type="InterPro" id="IPR006311">
    <property type="entry name" value="TAT_signal"/>
</dbReference>
<dbReference type="PANTHER" id="PTHR11475:SF4">
    <property type="entry name" value="CHORION PEROXIDASE"/>
    <property type="match status" value="1"/>
</dbReference>
<dbReference type="SUPFAM" id="SSF48113">
    <property type="entry name" value="Heme-dependent peroxidases"/>
    <property type="match status" value="1"/>
</dbReference>
<dbReference type="RefSeq" id="WP_380136795.1">
    <property type="nucleotide sequence ID" value="NZ_JBHLUI010000008.1"/>
</dbReference>
<keyword evidence="5" id="KW-0575">Peroxidase</keyword>
<dbReference type="Gene3D" id="1.10.640.10">
    <property type="entry name" value="Haem peroxidase domain superfamily, animal type"/>
    <property type="match status" value="1"/>
</dbReference>
<dbReference type="InterPro" id="IPR010255">
    <property type="entry name" value="Haem_peroxidase_sf"/>
</dbReference>
<dbReference type="EMBL" id="JBHMDM010000007">
    <property type="protein sequence ID" value="MFB9378546.1"/>
    <property type="molecule type" value="Genomic_DNA"/>
</dbReference>
<evidence type="ECO:0000313" key="5">
    <source>
        <dbReference type="EMBL" id="MFB9378546.1"/>
    </source>
</evidence>
<keyword evidence="6" id="KW-1185">Reference proteome</keyword>
<proteinExistence type="predicted"/>
<dbReference type="PANTHER" id="PTHR11475">
    <property type="entry name" value="OXIDASE/PEROXIDASE"/>
    <property type="match status" value="1"/>
</dbReference>
<comment type="caution">
    <text evidence="5">The sequence shown here is derived from an EMBL/GenBank/DDBJ whole genome shotgun (WGS) entry which is preliminary data.</text>
</comment>
<reference evidence="5 6" key="1">
    <citation type="submission" date="2024-09" db="EMBL/GenBank/DDBJ databases">
        <authorList>
            <person name="Sun Q."/>
            <person name="Mori K."/>
        </authorList>
    </citation>
    <scope>NUCLEOTIDE SEQUENCE [LARGE SCALE GENOMIC DNA]</scope>
    <source>
        <strain evidence="5 6">TISTR 1856</strain>
    </source>
</reference>
<feature type="compositionally biased region" description="Acidic residues" evidence="4">
    <location>
        <begin position="533"/>
        <end position="558"/>
    </location>
</feature>
<comment type="subcellular location">
    <subcellularLocation>
        <location evidence="1">Secreted</location>
    </subcellularLocation>
</comment>
<keyword evidence="2" id="KW-0964">Secreted</keyword>
<accession>A0ABV5LWT0</accession>
<evidence type="ECO:0000313" key="6">
    <source>
        <dbReference type="Proteomes" id="UP001589748"/>
    </source>
</evidence>
<evidence type="ECO:0000256" key="3">
    <source>
        <dbReference type="ARBA" id="ARBA00023180"/>
    </source>
</evidence>
<keyword evidence="3" id="KW-0325">Glycoprotein</keyword>
<protein>
    <submittedName>
        <fullName evidence="5">Heme peroxidase family protein</fullName>
    </submittedName>
</protein>
<keyword evidence="5" id="KW-0560">Oxidoreductase</keyword>
<dbReference type="InterPro" id="IPR019791">
    <property type="entry name" value="Haem_peroxidase_animal"/>
</dbReference>
<sequence>MSTPDSSTSAGPVPAQRVRSFARFADRRVPERPAGVSRRAVLGSAVGAGVALGVGCPFAAPASAASSAVRARHATALRGIDTARDARALQGRFGFLFPGLAPSAPSDDALTGLGRAMTDLRVPGTDPSVRDGLDNDGIPSGYTFFGQFVDHDLTSDQTPLTEQQQDPTATKNFDSPWLDLRSVYGRGPARDPQLYDPTVHGKLLVGHHDGIDDLPRTASGQAIIGDARNDENLLVAQVHLLFIKLHNRFLAKTGDFDKARQLTRWHYQHLVVNDFLVRFVGRDTVAACLGRNAKGRLVFRGTFYKPKNKSRPMIPVEYSGAAYRFGHSIIRPEYEVSQGNIRRIFGSPQDDLSGGRPLPPAAEVDWNYFFRIPGVQRPDDRNMTRRIDTLLAMPLHDLPGQAAGLTDLAVRNLLRGKRYGMASGQAVATAMGLAPLSDAELGLGPEFAGNAPLWFYVLREAELRGRGRRLGPVGGRIVAETFLGLMALDSTSYFQVPWFKPVKKGWGMGRLVRYVGARYDLVADVEAPPTPETPEDQALELPETDLQGDEAPETEPVDQEVPIP</sequence>
<feature type="region of interest" description="Disordered" evidence="4">
    <location>
        <begin position="526"/>
        <end position="564"/>
    </location>
</feature>
<organism evidence="5 6">
    <name type="scientific">Kineococcus gynurae</name>
    <dbReference type="NCBI Taxonomy" id="452979"/>
    <lineage>
        <taxon>Bacteria</taxon>
        <taxon>Bacillati</taxon>
        <taxon>Actinomycetota</taxon>
        <taxon>Actinomycetes</taxon>
        <taxon>Kineosporiales</taxon>
        <taxon>Kineosporiaceae</taxon>
        <taxon>Kineococcus</taxon>
    </lineage>
</organism>
<dbReference type="GO" id="GO:0004601">
    <property type="term" value="F:peroxidase activity"/>
    <property type="evidence" value="ECO:0007669"/>
    <property type="project" value="UniProtKB-KW"/>
</dbReference>
<gene>
    <name evidence="5" type="ORF">ACFFVI_16400</name>
</gene>
<dbReference type="Pfam" id="PF03098">
    <property type="entry name" value="An_peroxidase"/>
    <property type="match status" value="1"/>
</dbReference>